<evidence type="ECO:0000256" key="3">
    <source>
        <dbReference type="ARBA" id="ARBA00022679"/>
    </source>
</evidence>
<dbReference type="AlphaFoldDB" id="A0A3B0V163"/>
<dbReference type="InterPro" id="IPR015422">
    <property type="entry name" value="PyrdxlP-dep_Trfase_small"/>
</dbReference>
<sequence>MSKTIYLDHGASTPVHPQVIEKMLPFWTTTYGNPSSSHAYGRSANFALEEARRTIAQLMHAQPSEIVFTGCGSESDNLAIRGVMWAAKINNGGNHLITSVIEHEAVLETAVQLRDQFNFDLTILPVDEYGRVSVDEVAAAIRPDTVLISIMAANNEIGTLQPIQEIGALAHEQGVLFHSDAVQVAATTRWNMQTMPIDLLTIAPHKFYGPKGVGILYVRGGIELVSPLTGGGQEDGRRSGTVNVAFAVGATEAFKLAQSQIEENVAHYVSLRNQLIEGMLTAVPSDEIILTGHPTQRLPHHASFALQNMGGNDLLMHLDMAGICASSGSACKTGDPKPSAILQAMGLNDAWTKGGLRFTVGSQTSSADIAYVVESITAVVKKVRKISRLIVGD</sequence>
<evidence type="ECO:0000256" key="6">
    <source>
        <dbReference type="ARBA" id="ARBA00023004"/>
    </source>
</evidence>
<comment type="cofactor">
    <cofactor evidence="1">
        <name>pyridoxal 5'-phosphate</name>
        <dbReference type="ChEBI" id="CHEBI:597326"/>
    </cofactor>
</comment>
<dbReference type="GO" id="GO:0031071">
    <property type="term" value="F:cysteine desulfurase activity"/>
    <property type="evidence" value="ECO:0007669"/>
    <property type="project" value="UniProtKB-EC"/>
</dbReference>
<gene>
    <name evidence="9" type="ORF">MNBD_CHLOROFLEXI01-74</name>
</gene>
<dbReference type="Gene3D" id="1.10.260.50">
    <property type="match status" value="1"/>
</dbReference>
<dbReference type="InterPro" id="IPR016454">
    <property type="entry name" value="Cysteine_dSase"/>
</dbReference>
<dbReference type="Pfam" id="PF00266">
    <property type="entry name" value="Aminotran_5"/>
    <property type="match status" value="1"/>
</dbReference>
<dbReference type="EC" id="2.8.1.7" evidence="9"/>
<evidence type="ECO:0000313" key="9">
    <source>
        <dbReference type="EMBL" id="VAW32522.1"/>
    </source>
</evidence>
<dbReference type="Gene3D" id="3.40.640.10">
    <property type="entry name" value="Type I PLP-dependent aspartate aminotransferase-like (Major domain)"/>
    <property type="match status" value="1"/>
</dbReference>
<dbReference type="PANTHER" id="PTHR11601">
    <property type="entry name" value="CYSTEINE DESULFURYLASE FAMILY MEMBER"/>
    <property type="match status" value="1"/>
</dbReference>
<keyword evidence="5" id="KW-0663">Pyridoxal phosphate</keyword>
<dbReference type="Gene3D" id="3.90.1150.10">
    <property type="entry name" value="Aspartate Aminotransferase, domain 1"/>
    <property type="match status" value="1"/>
</dbReference>
<dbReference type="FunFam" id="3.40.640.10:FF:000084">
    <property type="entry name" value="IscS-like cysteine desulfurase"/>
    <property type="match status" value="1"/>
</dbReference>
<keyword evidence="3 9" id="KW-0808">Transferase</keyword>
<keyword evidence="7" id="KW-0411">Iron-sulfur</keyword>
<reference evidence="9" key="1">
    <citation type="submission" date="2018-06" db="EMBL/GenBank/DDBJ databases">
        <authorList>
            <person name="Zhirakovskaya E."/>
        </authorList>
    </citation>
    <scope>NUCLEOTIDE SEQUENCE</scope>
</reference>
<keyword evidence="6" id="KW-0408">Iron</keyword>
<dbReference type="InterPro" id="IPR015424">
    <property type="entry name" value="PyrdxlP-dep_Trfase"/>
</dbReference>
<name>A0A3B0V163_9ZZZZ</name>
<dbReference type="PIRSF" id="PIRSF005572">
    <property type="entry name" value="NifS"/>
    <property type="match status" value="1"/>
</dbReference>
<evidence type="ECO:0000256" key="2">
    <source>
        <dbReference type="ARBA" id="ARBA00006490"/>
    </source>
</evidence>
<dbReference type="GO" id="GO:0046872">
    <property type="term" value="F:metal ion binding"/>
    <property type="evidence" value="ECO:0007669"/>
    <property type="project" value="UniProtKB-KW"/>
</dbReference>
<proteinExistence type="inferred from homology"/>
<feature type="domain" description="Aminotransferase class V" evidence="8">
    <location>
        <begin position="5"/>
        <end position="371"/>
    </location>
</feature>
<dbReference type="InterPro" id="IPR000192">
    <property type="entry name" value="Aminotrans_V_dom"/>
</dbReference>
<evidence type="ECO:0000256" key="1">
    <source>
        <dbReference type="ARBA" id="ARBA00001933"/>
    </source>
</evidence>
<dbReference type="GO" id="GO:0051536">
    <property type="term" value="F:iron-sulfur cluster binding"/>
    <property type="evidence" value="ECO:0007669"/>
    <property type="project" value="UniProtKB-KW"/>
</dbReference>
<evidence type="ECO:0000256" key="7">
    <source>
        <dbReference type="ARBA" id="ARBA00023014"/>
    </source>
</evidence>
<accession>A0A3B0V163</accession>
<organism evidence="9">
    <name type="scientific">hydrothermal vent metagenome</name>
    <dbReference type="NCBI Taxonomy" id="652676"/>
    <lineage>
        <taxon>unclassified sequences</taxon>
        <taxon>metagenomes</taxon>
        <taxon>ecological metagenomes</taxon>
    </lineage>
</organism>
<protein>
    <submittedName>
        <fullName evidence="9">Cysteine desulfurase</fullName>
        <ecNumber evidence="9">2.8.1.7</ecNumber>
    </submittedName>
</protein>
<dbReference type="PANTHER" id="PTHR11601:SF34">
    <property type="entry name" value="CYSTEINE DESULFURASE"/>
    <property type="match status" value="1"/>
</dbReference>
<evidence type="ECO:0000256" key="5">
    <source>
        <dbReference type="ARBA" id="ARBA00022898"/>
    </source>
</evidence>
<dbReference type="InterPro" id="IPR015421">
    <property type="entry name" value="PyrdxlP-dep_Trfase_major"/>
</dbReference>
<dbReference type="SUPFAM" id="SSF53383">
    <property type="entry name" value="PLP-dependent transferases"/>
    <property type="match status" value="1"/>
</dbReference>
<evidence type="ECO:0000259" key="8">
    <source>
        <dbReference type="Pfam" id="PF00266"/>
    </source>
</evidence>
<evidence type="ECO:0000256" key="4">
    <source>
        <dbReference type="ARBA" id="ARBA00022723"/>
    </source>
</evidence>
<comment type="similarity">
    <text evidence="2">Belongs to the class-V pyridoxal-phosphate-dependent aminotransferase family. NifS/IscS subfamily.</text>
</comment>
<dbReference type="EMBL" id="UOEU01000367">
    <property type="protein sequence ID" value="VAW32522.1"/>
    <property type="molecule type" value="Genomic_DNA"/>
</dbReference>
<keyword evidence="4" id="KW-0479">Metal-binding</keyword>